<dbReference type="InterPro" id="IPR010730">
    <property type="entry name" value="HET"/>
</dbReference>
<dbReference type="PANTHER" id="PTHR33112:SF10">
    <property type="entry name" value="TOL"/>
    <property type="match status" value="1"/>
</dbReference>
<dbReference type="EMBL" id="JAXLQG010000015">
    <property type="protein sequence ID" value="KAK5532278.1"/>
    <property type="molecule type" value="Genomic_DNA"/>
</dbReference>
<keyword evidence="3" id="KW-1185">Reference proteome</keyword>
<sequence>MQQTALFDASETGKSVVDVVIEQWPHHTTRQAVANAASLGCHLCSLLKVQAADLPPDQQTLVLAYGTKSYPAVACGLLNKHGLCDSPVTHASIVQEAIKERELHGSWRSISTASRTTVEKARHWLEECRSQHNGCSGRGVFSTSGPKRLVVLSRSPTNKMVARVCEQPDTGPEIDWGKAKRLKLNRSTYDTFHEQIPIADLPLTLKDAIDITWRLGYQAIWIDALCIVQDDDDDWKAESAKMGHIYGNSVCTIASLTGMHSDSGIYARREPLALVPCRIQTAKGEVVFFASQKDEMVARVRGIRGRPQLHTRGWVNQERALSPRTLYFSSIDIFWECCSQDSMETEHSVHRDHADYFAHGKVKSDISQTLRSSNGGPPWHDQSWHLVDYYTGSDLSYSTDRWPAISGLATMFLLVSESPLMCGLWRAQIMKEMLWQTSNPWDTEASRHHVNPGFPSWSWLSNNHSVRLSDGLLKDWDNSKFLAEVMSQPAPEQFDDLGSPRSHDPEQLAIKLRAPLLKCRMRVKPNGKNMGWFRINSGRLDEVTRQCIEDGRWLPDTTEIASSEHIWALQWTIDDNGIHLLILEPYDDSPTRWRRIGYSRIWCGDRVERVRIGDVQNIDLV</sequence>
<feature type="domain" description="Heterokaryon incompatibility" evidence="1">
    <location>
        <begin position="176"/>
        <end position="318"/>
    </location>
</feature>
<dbReference type="Proteomes" id="UP001345827">
    <property type="component" value="Unassembled WGS sequence"/>
</dbReference>
<dbReference type="PANTHER" id="PTHR33112">
    <property type="entry name" value="DOMAIN PROTEIN, PUTATIVE-RELATED"/>
    <property type="match status" value="1"/>
</dbReference>
<protein>
    <recommendedName>
        <fullName evidence="1">Heterokaryon incompatibility domain-containing protein</fullName>
    </recommendedName>
</protein>
<reference evidence="2 3" key="1">
    <citation type="submission" date="2023-06" db="EMBL/GenBank/DDBJ databases">
        <title>Black Yeasts Isolated from many extreme environments.</title>
        <authorList>
            <person name="Coleine C."/>
            <person name="Stajich J.E."/>
            <person name="Selbmann L."/>
        </authorList>
    </citation>
    <scope>NUCLEOTIDE SEQUENCE [LARGE SCALE GENOMIC DNA]</scope>
    <source>
        <strain evidence="2 3">CCFEE 5887</strain>
    </source>
</reference>
<evidence type="ECO:0000259" key="1">
    <source>
        <dbReference type="Pfam" id="PF06985"/>
    </source>
</evidence>
<organism evidence="2 3">
    <name type="scientific">Vermiconidia calcicola</name>
    <dbReference type="NCBI Taxonomy" id="1690605"/>
    <lineage>
        <taxon>Eukaryota</taxon>
        <taxon>Fungi</taxon>
        <taxon>Dikarya</taxon>
        <taxon>Ascomycota</taxon>
        <taxon>Pezizomycotina</taxon>
        <taxon>Dothideomycetes</taxon>
        <taxon>Dothideomycetidae</taxon>
        <taxon>Mycosphaerellales</taxon>
        <taxon>Extremaceae</taxon>
        <taxon>Vermiconidia</taxon>
    </lineage>
</organism>
<comment type="caution">
    <text evidence="2">The sequence shown here is derived from an EMBL/GenBank/DDBJ whole genome shotgun (WGS) entry which is preliminary data.</text>
</comment>
<evidence type="ECO:0000313" key="2">
    <source>
        <dbReference type="EMBL" id="KAK5532278.1"/>
    </source>
</evidence>
<evidence type="ECO:0000313" key="3">
    <source>
        <dbReference type="Proteomes" id="UP001345827"/>
    </source>
</evidence>
<dbReference type="AlphaFoldDB" id="A0AAV9Q148"/>
<proteinExistence type="predicted"/>
<dbReference type="Pfam" id="PF06985">
    <property type="entry name" value="HET"/>
    <property type="match status" value="1"/>
</dbReference>
<gene>
    <name evidence="2" type="ORF">LTR25_007811</name>
</gene>
<name>A0AAV9Q148_9PEZI</name>
<accession>A0AAV9Q148</accession>